<dbReference type="SUPFAM" id="SSF75169">
    <property type="entry name" value="DsrEFH-like"/>
    <property type="match status" value="1"/>
</dbReference>
<sequence>MKVLQILDQAFRTVVEEQDETILWLIQCMQKKVELNDIDQIQLLLTGQAVYYTQQQKQQPPLKIGDWVQTQPANINKDIGNLISSHIPVYVVYEDLWDRGLEMEALREGIQVVNREHLASLFEQADQIWHW</sequence>
<organism evidence="1">
    <name type="scientific">marine sediment metagenome</name>
    <dbReference type="NCBI Taxonomy" id="412755"/>
    <lineage>
        <taxon>unclassified sequences</taxon>
        <taxon>metagenomes</taxon>
        <taxon>ecological metagenomes</taxon>
    </lineage>
</organism>
<reference evidence="1" key="1">
    <citation type="journal article" date="2015" name="Nature">
        <title>Complex archaea that bridge the gap between prokaryotes and eukaryotes.</title>
        <authorList>
            <person name="Spang A."/>
            <person name="Saw J.H."/>
            <person name="Jorgensen S.L."/>
            <person name="Zaremba-Niedzwiedzka K."/>
            <person name="Martijn J."/>
            <person name="Lind A.E."/>
            <person name="van Eijk R."/>
            <person name="Schleper C."/>
            <person name="Guy L."/>
            <person name="Ettema T.J."/>
        </authorList>
    </citation>
    <scope>NUCLEOTIDE SEQUENCE</scope>
</reference>
<dbReference type="EMBL" id="LAZR01006242">
    <property type="protein sequence ID" value="KKM93606.1"/>
    <property type="molecule type" value="Genomic_DNA"/>
</dbReference>
<gene>
    <name evidence="1" type="ORF">LCGC14_1206650</name>
</gene>
<evidence type="ECO:0000313" key="1">
    <source>
        <dbReference type="EMBL" id="KKM93606.1"/>
    </source>
</evidence>
<accession>A0A0F9M2N7</accession>
<comment type="caution">
    <text evidence="1">The sequence shown here is derived from an EMBL/GenBank/DDBJ whole genome shotgun (WGS) entry which is preliminary data.</text>
</comment>
<proteinExistence type="predicted"/>
<name>A0A0F9M2N7_9ZZZZ</name>
<protein>
    <submittedName>
        <fullName evidence="1">Uncharacterized protein</fullName>
    </submittedName>
</protein>
<dbReference type="AlphaFoldDB" id="A0A0F9M2N7"/>
<dbReference type="InterPro" id="IPR027396">
    <property type="entry name" value="DsrEFH-like"/>
</dbReference>
<dbReference type="Gene3D" id="3.40.1260.10">
    <property type="entry name" value="DsrEFH-like"/>
    <property type="match status" value="1"/>
</dbReference>